<gene>
    <name evidence="2" type="ORF">GCM10022255_060380</name>
</gene>
<comment type="caution">
    <text evidence="2">The sequence shown here is derived from an EMBL/GenBank/DDBJ whole genome shotgun (WGS) entry which is preliminary data.</text>
</comment>
<dbReference type="Proteomes" id="UP001500620">
    <property type="component" value="Unassembled WGS sequence"/>
</dbReference>
<reference evidence="3" key="1">
    <citation type="journal article" date="2019" name="Int. J. Syst. Evol. Microbiol.">
        <title>The Global Catalogue of Microorganisms (GCM) 10K type strain sequencing project: providing services to taxonomists for standard genome sequencing and annotation.</title>
        <authorList>
            <consortium name="The Broad Institute Genomics Platform"/>
            <consortium name="The Broad Institute Genome Sequencing Center for Infectious Disease"/>
            <person name="Wu L."/>
            <person name="Ma J."/>
        </authorList>
    </citation>
    <scope>NUCLEOTIDE SEQUENCE [LARGE SCALE GENOMIC DNA]</scope>
    <source>
        <strain evidence="3">JCM 17441</strain>
    </source>
</reference>
<evidence type="ECO:0000313" key="3">
    <source>
        <dbReference type="Proteomes" id="UP001500620"/>
    </source>
</evidence>
<feature type="region of interest" description="Disordered" evidence="1">
    <location>
        <begin position="18"/>
        <end position="38"/>
    </location>
</feature>
<evidence type="ECO:0000256" key="1">
    <source>
        <dbReference type="SAM" id="MobiDB-lite"/>
    </source>
</evidence>
<name>A0ABP8DFD0_9ACTN</name>
<keyword evidence="3" id="KW-1185">Reference proteome</keyword>
<evidence type="ECO:0000313" key="2">
    <source>
        <dbReference type="EMBL" id="GAA4254692.1"/>
    </source>
</evidence>
<proteinExistence type="predicted"/>
<dbReference type="EMBL" id="BAABAT010000019">
    <property type="protein sequence ID" value="GAA4254692.1"/>
    <property type="molecule type" value="Genomic_DNA"/>
</dbReference>
<sequence length="301" mass="32080">MLLVALLVLVSLGGAALSGRGHSPRDAGAGADTGALPPGDAIKMRVEVTQGRVDEVRHSVQVSLHNDGPSKLVVSRVELQAPSFTGTETVTPNAWLPPGGLQVDVPLLYGTGVCTGDQVKPQAQASFVNLTVQTEDGRVQQVRLPLQYPNPMLDKLLGIDCLQAYLDQQATFTFGPWTHLPSGWVTGTVVVHRTGFKGTVTLQEFVGSILLEVLPTPGREATPKPYAVLKPGQDEVSIPIIVDGERCTPHSLGEIKKPYVFPAWVSLDGGPLLYTELKITDKEIAAFKPVIDACAAGHTQM</sequence>
<protein>
    <submittedName>
        <fullName evidence="2">Uncharacterized protein</fullName>
    </submittedName>
</protein>
<organism evidence="2 3">
    <name type="scientific">Dactylosporangium darangshiense</name>
    <dbReference type="NCBI Taxonomy" id="579108"/>
    <lineage>
        <taxon>Bacteria</taxon>
        <taxon>Bacillati</taxon>
        <taxon>Actinomycetota</taxon>
        <taxon>Actinomycetes</taxon>
        <taxon>Micromonosporales</taxon>
        <taxon>Micromonosporaceae</taxon>
        <taxon>Dactylosporangium</taxon>
    </lineage>
</organism>
<accession>A0ABP8DFD0</accession>